<feature type="repeat" description="PPR" evidence="2">
    <location>
        <begin position="98"/>
        <end position="132"/>
    </location>
</feature>
<feature type="compositionally biased region" description="Gly residues" evidence="3">
    <location>
        <begin position="274"/>
        <end position="283"/>
    </location>
</feature>
<dbReference type="Pfam" id="PF13041">
    <property type="entry name" value="PPR_2"/>
    <property type="match status" value="3"/>
</dbReference>
<dbReference type="PANTHER" id="PTHR47933">
    <property type="entry name" value="PENTATRICOPEPTIDE REPEAT-CONTAINING PROTEIN 1, MITOCHONDRIAL"/>
    <property type="match status" value="1"/>
</dbReference>
<dbReference type="PROSITE" id="PS51375">
    <property type="entry name" value="PPR"/>
    <property type="match status" value="5"/>
</dbReference>
<accession>A0ABY8UCZ1</accession>
<name>A0ABY8UCZ1_TETOB</name>
<evidence type="ECO:0000256" key="1">
    <source>
        <dbReference type="ARBA" id="ARBA00022737"/>
    </source>
</evidence>
<feature type="repeat" description="PPR" evidence="2">
    <location>
        <begin position="133"/>
        <end position="167"/>
    </location>
</feature>
<sequence length="1106" mass="114231">MDAGGYGADQGRLFGAVYDMKSLTAALAHVQAGTGDVRRMLASCTFRPRLPGLTKLAWPSWPDQAGLTKLVSQMSREGHWAKSLELYESLAAVGVRPDTTITNAAISACDKGGQWEKALQLFKAMPDMGMERDAITYSALISALSKGRQWGMAIDVFNHMVAEGVECDAVTCCSLITALDKGGQWQLAEQVFIQMYQSHGQFHVLLEGMQQESPGGSTLASPSPLAGTFTAEALSALSIQEEQLPPAEQLQSLAPPGLKQSNDPAAAAAAAAGGEEGAAGAAGAGAAAKPGSSDATAADGASTTQQQQQQQQQQQATHSSPNSVLVRSLSAQLADMGLGPASTTDASSSSSSSTAATQPPPGKDAAAAAAADTSAAAGQSVFAAEASADTPAAAAAAAAAAAGSPNRPPNHPMRSGSGLGQLSQSPLRQGSLQLQRSGSIGLASPSGGIGLRLGRAGSLNSKKSSPNRVCCNALLAAYARAVPPRWKQALKLLEVMWQCGGELVPDIVSYNTVMKACGNAQQTDTAFQLYHHMQQRGIQPTLATYGTLITIASEAQAYGRVKESWGWLQASGLPVHITCVNSYLTALIKEDNWDCAVELFQELKANRLGVRPNSVTYNILMSACLARDKPQTVKVLFDEMLSCSLSPSLISYNTLLHAYAKMGAWQESLGLLQHMCTSAAVRPSTISFNTVFCTLSNVAAAVGDMDRPAICSRALEVYGLMLDQPGMTPDSTLYRNMVSTFAACQAHAVVLQLSLLIAQQGHSLDPATAAAALDALQAQHAWQHAGQLLRACYGVGTVVSQLVVQRLLLACVQEGCWKAAREVLQVSAAAGQLEGIAQLLQQYRSQLQAAHASAGSLQFGSNAAQGLLPNETLDELLFLVFLQGQFETRGWVQALDLYNVMKSDRGAAFAAGNAGVTAALLELLVCCGGTEGLLAAVQLVDSAHAAGAMGHYLLHPGTLGQGPAGSSTGTTPTADLGAATSSALLSPQQQLILQLESASLGENSPQAGSAAAAGSLFGLGGTASSFAGQLGFPGQEQQFAGSPASNIGMQGQGMPQPLTFVDVRGCSAAEAVAILLSWLGQQGGGVLLSGQELQAAVAGAVDASRT</sequence>
<dbReference type="EMBL" id="CP126217">
    <property type="protein sequence ID" value="WIA19333.1"/>
    <property type="molecule type" value="Genomic_DNA"/>
</dbReference>
<protein>
    <recommendedName>
        <fullName evidence="6">Pentacotripeptide-repeat region of PRORP domain-containing protein</fullName>
    </recommendedName>
</protein>
<feature type="compositionally biased region" description="Low complexity" evidence="3">
    <location>
        <begin position="341"/>
        <end position="357"/>
    </location>
</feature>
<feature type="region of interest" description="Disordered" evidence="3">
    <location>
        <begin position="337"/>
        <end position="370"/>
    </location>
</feature>
<feature type="repeat" description="PPR" evidence="2">
    <location>
        <begin position="506"/>
        <end position="540"/>
    </location>
</feature>
<evidence type="ECO:0008006" key="6">
    <source>
        <dbReference type="Google" id="ProtNLM"/>
    </source>
</evidence>
<organism evidence="4 5">
    <name type="scientific">Tetradesmus obliquus</name>
    <name type="common">Green alga</name>
    <name type="synonym">Acutodesmus obliquus</name>
    <dbReference type="NCBI Taxonomy" id="3088"/>
    <lineage>
        <taxon>Eukaryota</taxon>
        <taxon>Viridiplantae</taxon>
        <taxon>Chlorophyta</taxon>
        <taxon>core chlorophytes</taxon>
        <taxon>Chlorophyceae</taxon>
        <taxon>CS clade</taxon>
        <taxon>Sphaeropleales</taxon>
        <taxon>Scenedesmaceae</taxon>
        <taxon>Tetradesmus</taxon>
    </lineage>
</organism>
<dbReference type="InterPro" id="IPR002885">
    <property type="entry name" value="PPR_rpt"/>
</dbReference>
<evidence type="ECO:0000313" key="4">
    <source>
        <dbReference type="EMBL" id="WIA19333.1"/>
    </source>
</evidence>
<reference evidence="4 5" key="1">
    <citation type="submission" date="2023-05" db="EMBL/GenBank/DDBJ databases">
        <title>A 100% complete, gapless, phased diploid assembly of the Scenedesmus obliquus UTEX 3031 genome.</title>
        <authorList>
            <person name="Biondi T.C."/>
            <person name="Hanschen E.R."/>
            <person name="Kwon T."/>
            <person name="Eng W."/>
            <person name="Kruse C.P.S."/>
            <person name="Koehler S.I."/>
            <person name="Kunde Y."/>
            <person name="Gleasner C.D."/>
            <person name="You Mak K.T."/>
            <person name="Polle J."/>
            <person name="Hovde B.T."/>
            <person name="Starkenburg S.R."/>
        </authorList>
    </citation>
    <scope>NUCLEOTIDE SEQUENCE [LARGE SCALE GENOMIC DNA]</scope>
    <source>
        <strain evidence="4 5">DOE0152z</strain>
    </source>
</reference>
<proteinExistence type="predicted"/>
<dbReference type="PANTHER" id="PTHR47933:SF11">
    <property type="entry name" value="PENTATRICOPEPTIDE REPEAT-CONTAINING PROTEIN 2"/>
    <property type="match status" value="1"/>
</dbReference>
<feature type="compositionally biased region" description="Low complexity" evidence="3">
    <location>
        <begin position="414"/>
        <end position="426"/>
    </location>
</feature>
<dbReference type="Gene3D" id="1.25.40.10">
    <property type="entry name" value="Tetratricopeptide repeat domain"/>
    <property type="match status" value="4"/>
</dbReference>
<keyword evidence="5" id="KW-1185">Reference proteome</keyword>
<feature type="region of interest" description="Disordered" evidence="3">
    <location>
        <begin position="252"/>
        <end position="324"/>
    </location>
</feature>
<dbReference type="InterPro" id="IPR051240">
    <property type="entry name" value="Mito_RNA-Proc/Resp"/>
</dbReference>
<dbReference type="Pfam" id="PF01535">
    <property type="entry name" value="PPR"/>
    <property type="match status" value="2"/>
</dbReference>
<keyword evidence="1" id="KW-0677">Repeat</keyword>
<feature type="repeat" description="PPR" evidence="2">
    <location>
        <begin position="613"/>
        <end position="647"/>
    </location>
</feature>
<dbReference type="Proteomes" id="UP001244341">
    <property type="component" value="Chromosome 10b"/>
</dbReference>
<feature type="region of interest" description="Disordered" evidence="3">
    <location>
        <begin position="399"/>
        <end position="426"/>
    </location>
</feature>
<feature type="compositionally biased region" description="Low complexity" evidence="3">
    <location>
        <begin position="284"/>
        <end position="315"/>
    </location>
</feature>
<gene>
    <name evidence="4" type="ORF">OEZ85_003965</name>
</gene>
<evidence type="ECO:0000256" key="3">
    <source>
        <dbReference type="SAM" id="MobiDB-lite"/>
    </source>
</evidence>
<dbReference type="NCBIfam" id="TIGR00756">
    <property type="entry name" value="PPR"/>
    <property type="match status" value="3"/>
</dbReference>
<feature type="repeat" description="PPR" evidence="2">
    <location>
        <begin position="648"/>
        <end position="682"/>
    </location>
</feature>
<evidence type="ECO:0000256" key="2">
    <source>
        <dbReference type="PROSITE-ProRule" id="PRU00708"/>
    </source>
</evidence>
<evidence type="ECO:0000313" key="5">
    <source>
        <dbReference type="Proteomes" id="UP001244341"/>
    </source>
</evidence>
<dbReference type="InterPro" id="IPR011990">
    <property type="entry name" value="TPR-like_helical_dom_sf"/>
</dbReference>